<feature type="compositionally biased region" description="Acidic residues" evidence="1">
    <location>
        <begin position="239"/>
        <end position="263"/>
    </location>
</feature>
<comment type="caution">
    <text evidence="2">The sequence shown here is derived from an EMBL/GenBank/DDBJ whole genome shotgun (WGS) entry which is preliminary data.</text>
</comment>
<protein>
    <submittedName>
        <fullName evidence="2">Uncharacterized protein</fullName>
    </submittedName>
</protein>
<accession>A0A8K0WQQ3</accession>
<keyword evidence="3" id="KW-1185">Reference proteome</keyword>
<feature type="compositionally biased region" description="Polar residues" evidence="1">
    <location>
        <begin position="215"/>
        <end position="237"/>
    </location>
</feature>
<feature type="region of interest" description="Disordered" evidence="1">
    <location>
        <begin position="206"/>
        <end position="267"/>
    </location>
</feature>
<evidence type="ECO:0000256" key="1">
    <source>
        <dbReference type="SAM" id="MobiDB-lite"/>
    </source>
</evidence>
<feature type="region of interest" description="Disordered" evidence="1">
    <location>
        <begin position="310"/>
        <end position="370"/>
    </location>
</feature>
<sequence length="417" mass="45724">MFKVGGTKSWSTVASTSTSSSTDYSSARATSPGRPDSRTDIYDSPRRFSIATSMTSVETFRLDEHFEQAAHQDELAHIKKRFSSYSHSSVESHSEPETPSRRLIVTLPPDANINSTEAAKALSMSLSFGSSHDGTQGWVEKQRQANTRGSQAMEETIQGEETPREDVCFQPGTALLQTGVGAINSGHLSPIDEVQSDAGCSLQASTVMGYDPQGNPITKSPTSEPRSRNSTEATSVSEDFADPIEPDETSETDEYSETNDSEDLSMFSLDSSLDPRIRELLLTLKDSVVSLVLQSLQDWIQSYSPDQDAGANFFDGQSGAGSTPNEDDDSARGDKEGGAKRRRDNDGGNGSGRDNNDEADKRRKTGLSSTREKAVEIFACHFVKRYPDEEWPSKCKNGWSEIPRLKFVTHNYALYFC</sequence>
<evidence type="ECO:0000313" key="3">
    <source>
        <dbReference type="Proteomes" id="UP000813444"/>
    </source>
</evidence>
<reference evidence="2" key="1">
    <citation type="journal article" date="2021" name="Nat. Commun.">
        <title>Genetic determinants of endophytism in the Arabidopsis root mycobiome.</title>
        <authorList>
            <person name="Mesny F."/>
            <person name="Miyauchi S."/>
            <person name="Thiergart T."/>
            <person name="Pickel B."/>
            <person name="Atanasova L."/>
            <person name="Karlsson M."/>
            <person name="Huettel B."/>
            <person name="Barry K.W."/>
            <person name="Haridas S."/>
            <person name="Chen C."/>
            <person name="Bauer D."/>
            <person name="Andreopoulos W."/>
            <person name="Pangilinan J."/>
            <person name="LaButti K."/>
            <person name="Riley R."/>
            <person name="Lipzen A."/>
            <person name="Clum A."/>
            <person name="Drula E."/>
            <person name="Henrissat B."/>
            <person name="Kohler A."/>
            <person name="Grigoriev I.V."/>
            <person name="Martin F.M."/>
            <person name="Hacquard S."/>
        </authorList>
    </citation>
    <scope>NUCLEOTIDE SEQUENCE</scope>
    <source>
        <strain evidence="2">MPI-CAGE-CH-0235</strain>
    </source>
</reference>
<dbReference type="EMBL" id="JAGPNK010000008">
    <property type="protein sequence ID" value="KAH7317072.1"/>
    <property type="molecule type" value="Genomic_DNA"/>
</dbReference>
<feature type="compositionally biased region" description="Basic and acidic residues" evidence="1">
    <location>
        <begin position="35"/>
        <end position="45"/>
    </location>
</feature>
<feature type="region of interest" description="Disordered" evidence="1">
    <location>
        <begin position="83"/>
        <end position="102"/>
    </location>
</feature>
<proteinExistence type="predicted"/>
<feature type="compositionally biased region" description="Low complexity" evidence="1">
    <location>
        <begin position="7"/>
        <end position="31"/>
    </location>
</feature>
<dbReference type="OrthoDB" id="4161727at2759"/>
<dbReference type="AlphaFoldDB" id="A0A8K0WQQ3"/>
<dbReference type="Proteomes" id="UP000813444">
    <property type="component" value="Unassembled WGS sequence"/>
</dbReference>
<feature type="compositionally biased region" description="Basic and acidic residues" evidence="1">
    <location>
        <begin position="90"/>
        <end position="100"/>
    </location>
</feature>
<organism evidence="2 3">
    <name type="scientific">Stachybotrys elegans</name>
    <dbReference type="NCBI Taxonomy" id="80388"/>
    <lineage>
        <taxon>Eukaryota</taxon>
        <taxon>Fungi</taxon>
        <taxon>Dikarya</taxon>
        <taxon>Ascomycota</taxon>
        <taxon>Pezizomycotina</taxon>
        <taxon>Sordariomycetes</taxon>
        <taxon>Hypocreomycetidae</taxon>
        <taxon>Hypocreales</taxon>
        <taxon>Stachybotryaceae</taxon>
        <taxon>Stachybotrys</taxon>
    </lineage>
</organism>
<feature type="region of interest" description="Disordered" evidence="1">
    <location>
        <begin position="127"/>
        <end position="165"/>
    </location>
</feature>
<gene>
    <name evidence="2" type="ORF">B0I35DRAFT_267041</name>
</gene>
<feature type="region of interest" description="Disordered" evidence="1">
    <location>
        <begin position="1"/>
        <end position="45"/>
    </location>
</feature>
<evidence type="ECO:0000313" key="2">
    <source>
        <dbReference type="EMBL" id="KAH7317072.1"/>
    </source>
</evidence>
<name>A0A8K0WQQ3_9HYPO</name>
<feature type="compositionally biased region" description="Basic and acidic residues" evidence="1">
    <location>
        <begin position="330"/>
        <end position="346"/>
    </location>
</feature>